<keyword evidence="3 5" id="KW-1133">Transmembrane helix</keyword>
<accession>A0A7W5V6C7</accession>
<dbReference type="GeneID" id="95388140"/>
<dbReference type="Proteomes" id="UP000579945">
    <property type="component" value="Unassembled WGS sequence"/>
</dbReference>
<evidence type="ECO:0000313" key="7">
    <source>
        <dbReference type="Proteomes" id="UP000579945"/>
    </source>
</evidence>
<sequence>MDLALWIIAGLLAVAFLAGGTIKLSLSKEKLAAAPGGGWVEDFSAGAVKAIGVLEVLAAVGLILPAVLGVAPVLVPLAAVGVMLLMVGAMITHLRRREAKVIVANLAYLALAGFVAWGRFGPESFTG</sequence>
<keyword evidence="2 5" id="KW-0812">Transmembrane</keyword>
<evidence type="ECO:0000256" key="3">
    <source>
        <dbReference type="ARBA" id="ARBA00022989"/>
    </source>
</evidence>
<gene>
    <name evidence="6" type="ORF">FHR33_001590</name>
</gene>
<feature type="transmembrane region" description="Helical" evidence="5">
    <location>
        <begin position="6"/>
        <end position="26"/>
    </location>
</feature>
<proteinExistence type="predicted"/>
<feature type="transmembrane region" description="Helical" evidence="5">
    <location>
        <begin position="74"/>
        <end position="94"/>
    </location>
</feature>
<organism evidence="6 7">
    <name type="scientific">Nonomuraea dietziae</name>
    <dbReference type="NCBI Taxonomy" id="65515"/>
    <lineage>
        <taxon>Bacteria</taxon>
        <taxon>Bacillati</taxon>
        <taxon>Actinomycetota</taxon>
        <taxon>Actinomycetes</taxon>
        <taxon>Streptosporangiales</taxon>
        <taxon>Streptosporangiaceae</taxon>
        <taxon>Nonomuraea</taxon>
    </lineage>
</organism>
<evidence type="ECO:0000313" key="6">
    <source>
        <dbReference type="EMBL" id="MBB3725730.1"/>
    </source>
</evidence>
<dbReference type="GO" id="GO:0016020">
    <property type="term" value="C:membrane"/>
    <property type="evidence" value="ECO:0007669"/>
    <property type="project" value="UniProtKB-SubCell"/>
</dbReference>
<dbReference type="AlphaFoldDB" id="A0A7W5V6C7"/>
<reference evidence="6 7" key="1">
    <citation type="submission" date="2020-08" db="EMBL/GenBank/DDBJ databases">
        <title>Sequencing the genomes of 1000 actinobacteria strains.</title>
        <authorList>
            <person name="Klenk H.-P."/>
        </authorList>
    </citation>
    <scope>NUCLEOTIDE SEQUENCE [LARGE SCALE GENOMIC DNA]</scope>
    <source>
        <strain evidence="6 7">DSM 44320</strain>
    </source>
</reference>
<comment type="caution">
    <text evidence="6">The sequence shown here is derived from an EMBL/GenBank/DDBJ whole genome shotgun (WGS) entry which is preliminary data.</text>
</comment>
<feature type="transmembrane region" description="Helical" evidence="5">
    <location>
        <begin position="101"/>
        <end position="120"/>
    </location>
</feature>
<dbReference type="Pfam" id="PF13564">
    <property type="entry name" value="DoxX_2"/>
    <property type="match status" value="1"/>
</dbReference>
<comment type="subcellular location">
    <subcellularLocation>
        <location evidence="1">Membrane</location>
        <topology evidence="1">Multi-pass membrane protein</topology>
    </subcellularLocation>
</comment>
<dbReference type="EMBL" id="JACIBV010000001">
    <property type="protein sequence ID" value="MBB3725730.1"/>
    <property type="molecule type" value="Genomic_DNA"/>
</dbReference>
<protein>
    <submittedName>
        <fullName evidence="6">Putative membrane protein YphA (DoxX/SURF4 family)</fullName>
    </submittedName>
</protein>
<evidence type="ECO:0000256" key="2">
    <source>
        <dbReference type="ARBA" id="ARBA00022692"/>
    </source>
</evidence>
<evidence type="ECO:0000256" key="5">
    <source>
        <dbReference type="SAM" id="Phobius"/>
    </source>
</evidence>
<dbReference type="InterPro" id="IPR032808">
    <property type="entry name" value="DoxX"/>
</dbReference>
<evidence type="ECO:0000256" key="4">
    <source>
        <dbReference type="ARBA" id="ARBA00023136"/>
    </source>
</evidence>
<name>A0A7W5V6C7_9ACTN</name>
<evidence type="ECO:0000256" key="1">
    <source>
        <dbReference type="ARBA" id="ARBA00004141"/>
    </source>
</evidence>
<dbReference type="RefSeq" id="WP_183645298.1">
    <property type="nucleotide sequence ID" value="NZ_JACIBV010000001.1"/>
</dbReference>
<keyword evidence="7" id="KW-1185">Reference proteome</keyword>
<feature type="transmembrane region" description="Helical" evidence="5">
    <location>
        <begin position="47"/>
        <end position="68"/>
    </location>
</feature>
<keyword evidence="4 5" id="KW-0472">Membrane</keyword>